<dbReference type="PANTHER" id="PTHR23282">
    <property type="entry name" value="APICAL ENDOSOMAL GLYCOPROTEIN PRECURSOR"/>
    <property type="match status" value="1"/>
</dbReference>
<evidence type="ECO:0000259" key="1">
    <source>
        <dbReference type="PROSITE" id="PS50060"/>
    </source>
</evidence>
<organism evidence="2 3">
    <name type="scientific">Batillaria attramentaria</name>
    <dbReference type="NCBI Taxonomy" id="370345"/>
    <lineage>
        <taxon>Eukaryota</taxon>
        <taxon>Metazoa</taxon>
        <taxon>Spiralia</taxon>
        <taxon>Lophotrochozoa</taxon>
        <taxon>Mollusca</taxon>
        <taxon>Gastropoda</taxon>
        <taxon>Caenogastropoda</taxon>
        <taxon>Sorbeoconcha</taxon>
        <taxon>Cerithioidea</taxon>
        <taxon>Batillariidae</taxon>
        <taxon>Batillaria</taxon>
    </lineage>
</organism>
<protein>
    <recommendedName>
        <fullName evidence="1">MAM domain-containing protein</fullName>
    </recommendedName>
</protein>
<dbReference type="InterPro" id="IPR051560">
    <property type="entry name" value="MAM_domain-containing"/>
</dbReference>
<dbReference type="SMART" id="SM00137">
    <property type="entry name" value="MAM"/>
    <property type="match status" value="1"/>
</dbReference>
<evidence type="ECO:0000313" key="3">
    <source>
        <dbReference type="Proteomes" id="UP001519460"/>
    </source>
</evidence>
<proteinExistence type="predicted"/>
<dbReference type="CDD" id="cd06263">
    <property type="entry name" value="MAM"/>
    <property type="match status" value="1"/>
</dbReference>
<comment type="caution">
    <text evidence="2">The sequence shown here is derived from an EMBL/GenBank/DDBJ whole genome shotgun (WGS) entry which is preliminary data.</text>
</comment>
<reference evidence="2 3" key="1">
    <citation type="journal article" date="2023" name="Sci. Data">
        <title>Genome assembly of the Korean intertidal mud-creeper Batillaria attramentaria.</title>
        <authorList>
            <person name="Patra A.K."/>
            <person name="Ho P.T."/>
            <person name="Jun S."/>
            <person name="Lee S.J."/>
            <person name="Kim Y."/>
            <person name="Won Y.J."/>
        </authorList>
    </citation>
    <scope>NUCLEOTIDE SEQUENCE [LARGE SCALE GENOMIC DNA]</scope>
    <source>
        <strain evidence="2">Wonlab-2016</strain>
    </source>
</reference>
<feature type="non-terminal residue" evidence="2">
    <location>
        <position position="1"/>
    </location>
</feature>
<accession>A0ABD0LXT1</accession>
<dbReference type="Proteomes" id="UP001519460">
    <property type="component" value="Unassembled WGS sequence"/>
</dbReference>
<feature type="domain" description="MAM" evidence="1">
    <location>
        <begin position="121"/>
        <end position="286"/>
    </location>
</feature>
<dbReference type="InterPro" id="IPR013320">
    <property type="entry name" value="ConA-like_dom_sf"/>
</dbReference>
<dbReference type="AlphaFoldDB" id="A0ABD0LXT1"/>
<evidence type="ECO:0000313" key="2">
    <source>
        <dbReference type="EMBL" id="KAK7504374.1"/>
    </source>
</evidence>
<dbReference type="SUPFAM" id="SSF49899">
    <property type="entry name" value="Concanavalin A-like lectins/glucanases"/>
    <property type="match status" value="1"/>
</dbReference>
<gene>
    <name evidence="2" type="ORF">BaRGS_00004240</name>
</gene>
<dbReference type="Pfam" id="PF00629">
    <property type="entry name" value="MAM"/>
    <property type="match status" value="1"/>
</dbReference>
<name>A0ABD0LXT1_9CAEN</name>
<dbReference type="PROSITE" id="PS50060">
    <property type="entry name" value="MAM_2"/>
    <property type="match status" value="1"/>
</dbReference>
<keyword evidence="3" id="KW-1185">Reference proteome</keyword>
<sequence>TSEADVTKRSGTEFDLSSEDWNRYLYAGNHLVITLVGNLTSNGTAIPSGGCTELRHTLRDPADLHTCSIVSSANIPSVVPEDECDDHVDGRITCDMLPNFCAVDYAKILCRKFCGLCKEEHGCNFEQSMCTWLPDSRPLFLNWTRISAFRGGLMEGPERDHTFHTASGSYMLATSEGANLGQQAVLKSQQLPHNTSFCLQLWHNVPAGRLAVYREVSGVRMELLEEVRASHDAENTAKLEPWTKLTVNIPAFWTDYSVILVATPGDNKGPPLTIDDVSLREGACAQSETLIG</sequence>
<dbReference type="InterPro" id="IPR000998">
    <property type="entry name" value="MAM_dom"/>
</dbReference>
<dbReference type="EMBL" id="JACVVK020000015">
    <property type="protein sequence ID" value="KAK7504374.1"/>
    <property type="molecule type" value="Genomic_DNA"/>
</dbReference>
<dbReference type="Gene3D" id="2.60.120.200">
    <property type="match status" value="1"/>
</dbReference>
<dbReference type="PANTHER" id="PTHR23282:SF101">
    <property type="entry name" value="MAM DOMAIN-CONTAINING PROTEIN"/>
    <property type="match status" value="1"/>
</dbReference>